<dbReference type="STRING" id="145388.A0A0D2K9M2"/>
<evidence type="ECO:0000313" key="3">
    <source>
        <dbReference type="Proteomes" id="UP000054498"/>
    </source>
</evidence>
<dbReference type="EMBL" id="KK105363">
    <property type="protein sequence ID" value="KIY92733.1"/>
    <property type="molecule type" value="Genomic_DNA"/>
</dbReference>
<proteinExistence type="predicted"/>
<keyword evidence="3" id="KW-1185">Reference proteome</keyword>
<feature type="compositionally biased region" description="Low complexity" evidence="1">
    <location>
        <begin position="57"/>
        <end position="84"/>
    </location>
</feature>
<dbReference type="KEGG" id="mng:MNEG_15230"/>
<dbReference type="RefSeq" id="XP_013891753.1">
    <property type="nucleotide sequence ID" value="XM_014036299.1"/>
</dbReference>
<dbReference type="OrthoDB" id="10265969at2759"/>
<gene>
    <name evidence="2" type="ORF">MNEG_15230</name>
</gene>
<dbReference type="AlphaFoldDB" id="A0A0D2K9M2"/>
<protein>
    <recommendedName>
        <fullName evidence="4">Sin3 C-terminal domain-containing protein</fullName>
    </recommendedName>
</protein>
<reference evidence="2 3" key="1">
    <citation type="journal article" date="2013" name="BMC Genomics">
        <title>Reconstruction of the lipid metabolism for the microalga Monoraphidium neglectum from its genome sequence reveals characteristics suitable for biofuel production.</title>
        <authorList>
            <person name="Bogen C."/>
            <person name="Al-Dilaimi A."/>
            <person name="Albersmeier A."/>
            <person name="Wichmann J."/>
            <person name="Grundmann M."/>
            <person name="Rupp O."/>
            <person name="Lauersen K.J."/>
            <person name="Blifernez-Klassen O."/>
            <person name="Kalinowski J."/>
            <person name="Goesmann A."/>
            <person name="Mussgnug J.H."/>
            <person name="Kruse O."/>
        </authorList>
    </citation>
    <scope>NUCLEOTIDE SEQUENCE [LARGE SCALE GENOMIC DNA]</scope>
    <source>
        <strain evidence="2 3">SAG 48.87</strain>
    </source>
</reference>
<evidence type="ECO:0000313" key="2">
    <source>
        <dbReference type="EMBL" id="KIY92733.1"/>
    </source>
</evidence>
<dbReference type="GeneID" id="25732871"/>
<organism evidence="2 3">
    <name type="scientific">Monoraphidium neglectum</name>
    <dbReference type="NCBI Taxonomy" id="145388"/>
    <lineage>
        <taxon>Eukaryota</taxon>
        <taxon>Viridiplantae</taxon>
        <taxon>Chlorophyta</taxon>
        <taxon>core chlorophytes</taxon>
        <taxon>Chlorophyceae</taxon>
        <taxon>CS clade</taxon>
        <taxon>Sphaeropleales</taxon>
        <taxon>Selenastraceae</taxon>
        <taxon>Monoraphidium</taxon>
    </lineage>
</organism>
<feature type="compositionally biased region" description="Low complexity" evidence="1">
    <location>
        <begin position="107"/>
        <end position="121"/>
    </location>
</feature>
<sequence>MVADHQTMRLCELHRYEAGRRAPLAEEVYRANARLIMADDANCYRFELLRHTAAAPAATAGTPAPEVKPEQQQQQQNGAAAAGVKAEEGGGAAPLPEPEQAGAAPVKQEQGPAAEQPAAAAAAAPANGKAATVAVALSVQLMDPDRVEHHPGGLDPAFGDYMGAFMGAPAPAGPAAGREGRVLLPRLARRAGGGGGDAALAAALGGVAVANGLECKISCSSSKVSYVLDTEDVMWRHRARAAGGGGGGGLEQRAGRYAAWLAGREAAIGGLEPYAQAFPEPMAQG</sequence>
<name>A0A0D2K9M2_9CHLO</name>
<evidence type="ECO:0008006" key="4">
    <source>
        <dbReference type="Google" id="ProtNLM"/>
    </source>
</evidence>
<dbReference type="Proteomes" id="UP000054498">
    <property type="component" value="Unassembled WGS sequence"/>
</dbReference>
<evidence type="ECO:0000256" key="1">
    <source>
        <dbReference type="SAM" id="MobiDB-lite"/>
    </source>
</evidence>
<feature type="non-terminal residue" evidence="2">
    <location>
        <position position="285"/>
    </location>
</feature>
<feature type="region of interest" description="Disordered" evidence="1">
    <location>
        <begin position="57"/>
        <end position="121"/>
    </location>
</feature>
<accession>A0A0D2K9M2</accession>